<dbReference type="GO" id="GO:0015031">
    <property type="term" value="P:protein transport"/>
    <property type="evidence" value="ECO:0007669"/>
    <property type="project" value="UniProtKB-KW"/>
</dbReference>
<comment type="subcellular location">
    <subcellularLocation>
        <location evidence="2">Membrane</location>
        <topology evidence="2">Single-pass membrane protein</topology>
    </subcellularLocation>
    <subcellularLocation>
        <location evidence="3">Mitochondrion membrane</location>
    </subcellularLocation>
</comment>
<feature type="compositionally biased region" description="Polar residues" evidence="10">
    <location>
        <begin position="364"/>
        <end position="376"/>
    </location>
</feature>
<feature type="region of interest" description="Disordered" evidence="10">
    <location>
        <begin position="284"/>
        <end position="376"/>
    </location>
</feature>
<feature type="compositionally biased region" description="Low complexity" evidence="10">
    <location>
        <begin position="323"/>
        <end position="332"/>
    </location>
</feature>
<evidence type="ECO:0000256" key="5">
    <source>
        <dbReference type="ARBA" id="ARBA00022692"/>
    </source>
</evidence>
<dbReference type="InterPro" id="IPR011990">
    <property type="entry name" value="TPR-like_helical_dom_sf"/>
</dbReference>
<evidence type="ECO:0000313" key="12">
    <source>
        <dbReference type="EMBL" id="CAD8465486.1"/>
    </source>
</evidence>
<name>A0A7S0HAD5_9CRYP</name>
<evidence type="ECO:0000256" key="3">
    <source>
        <dbReference type="ARBA" id="ARBA00004325"/>
    </source>
</evidence>
<evidence type="ECO:0000256" key="1">
    <source>
        <dbReference type="ARBA" id="ARBA00003450"/>
    </source>
</evidence>
<dbReference type="InterPro" id="IPR010547">
    <property type="entry name" value="TOM20_imprt_rcpt"/>
</dbReference>
<dbReference type="PANTHER" id="PTHR32409">
    <property type="entry name" value="MITOCHONDRIAL IMPORT RECEPTOR SUBUNIT TOM20-1-RELATED"/>
    <property type="match status" value="1"/>
</dbReference>
<evidence type="ECO:0000256" key="8">
    <source>
        <dbReference type="ARBA" id="ARBA00023128"/>
    </source>
</evidence>
<feature type="compositionally biased region" description="Basic and acidic residues" evidence="10">
    <location>
        <begin position="308"/>
        <end position="322"/>
    </location>
</feature>
<keyword evidence="7 11" id="KW-1133">Transmembrane helix</keyword>
<dbReference type="EMBL" id="HBEO01000175">
    <property type="protein sequence ID" value="CAD8465486.1"/>
    <property type="molecule type" value="Transcribed_RNA"/>
</dbReference>
<evidence type="ECO:0000256" key="11">
    <source>
        <dbReference type="SAM" id="Phobius"/>
    </source>
</evidence>
<keyword evidence="8" id="KW-0496">Mitochondrion</keyword>
<reference evidence="12" key="1">
    <citation type="submission" date="2021-01" db="EMBL/GenBank/DDBJ databases">
        <authorList>
            <person name="Corre E."/>
            <person name="Pelletier E."/>
            <person name="Niang G."/>
            <person name="Scheremetjew M."/>
            <person name="Finn R."/>
            <person name="Kale V."/>
            <person name="Holt S."/>
            <person name="Cochrane G."/>
            <person name="Meng A."/>
            <person name="Brown T."/>
            <person name="Cohen L."/>
        </authorList>
    </citation>
    <scope>NUCLEOTIDE SEQUENCE</scope>
    <source>
        <strain evidence="12">CCMP325</strain>
    </source>
</reference>
<keyword evidence="4" id="KW-0813">Transport</keyword>
<feature type="compositionally biased region" description="Basic residues" evidence="10">
    <location>
        <begin position="284"/>
        <end position="294"/>
    </location>
</feature>
<accession>A0A7S0HAD5</accession>
<dbReference type="Gene3D" id="1.25.40.10">
    <property type="entry name" value="Tetratricopeptide repeat domain"/>
    <property type="match status" value="2"/>
</dbReference>
<keyword evidence="5 11" id="KW-0812">Transmembrane</keyword>
<evidence type="ECO:0000256" key="6">
    <source>
        <dbReference type="ARBA" id="ARBA00022927"/>
    </source>
</evidence>
<comment type="function">
    <text evidence="1">Central component of the receptor complex responsible for the recognition and translocation of cytosolically synthesized mitochondrial preproteins. Together with TOM22 functions as the transit peptide receptor at the surface of the mitochondrion outer membrane and facilitates the movement of preproteins into the translocation pore.</text>
</comment>
<dbReference type="GO" id="GO:0005742">
    <property type="term" value="C:mitochondrial outer membrane translocase complex"/>
    <property type="evidence" value="ECO:0007669"/>
    <property type="project" value="InterPro"/>
</dbReference>
<dbReference type="PANTHER" id="PTHR32409:SF3">
    <property type="entry name" value="MITOCHONDRIAL IMPORT RECEPTOR SUBUNIT TOM20-1-RELATED"/>
    <property type="match status" value="1"/>
</dbReference>
<evidence type="ECO:0000256" key="10">
    <source>
        <dbReference type="SAM" id="MobiDB-lite"/>
    </source>
</evidence>
<dbReference type="AlphaFoldDB" id="A0A7S0HAD5"/>
<keyword evidence="6" id="KW-0653">Protein transport</keyword>
<gene>
    <name evidence="12" type="ORF">HPHI1048_LOCUS124</name>
</gene>
<keyword evidence="9 11" id="KW-0472">Membrane</keyword>
<sequence length="403" mass="45413">MKKKKEMLRESRDKLNKAIKINPDAITANGDYAIFQLGSIFYINFLYEEDDKQAEQYFEKCKLCFSKGAKRYPHIGPISTPDNAYEERAHIQATAKRMQGKTQQEQLQEYVQMVQEEHARCEQKLKENPEDTNLLMANARSMLELSQYDLMNSRLLVEKATTQLRKCLQLERSCEVLTMLSLALNSRGLGQPFAEGARADLVEARECFTEAITLEQDPVMQRQMLLQLRDMYGFYAMWKERCPEQADQLVVDQVPDWLADLPDSIVSPNMSEASALNTRELVSHLKRGSRQGRRVKNEQTKAMAPPPKVDRSEEVEEVKETSEQAPSSAASAEAKKKKKKRKKAKNKSAPTPEDPAPERYVTPDTKTGPSFPSATSLGLVGACAAAALVAAYLVIRSRRAAAS</sequence>
<evidence type="ECO:0000256" key="2">
    <source>
        <dbReference type="ARBA" id="ARBA00004167"/>
    </source>
</evidence>
<feature type="compositionally biased region" description="Basic residues" evidence="10">
    <location>
        <begin position="335"/>
        <end position="346"/>
    </location>
</feature>
<proteinExistence type="predicted"/>
<evidence type="ECO:0000256" key="7">
    <source>
        <dbReference type="ARBA" id="ARBA00022989"/>
    </source>
</evidence>
<protein>
    <submittedName>
        <fullName evidence="12">Uncharacterized protein</fullName>
    </submittedName>
</protein>
<feature type="transmembrane region" description="Helical" evidence="11">
    <location>
        <begin position="376"/>
        <end position="395"/>
    </location>
</feature>
<dbReference type="GO" id="GO:0045040">
    <property type="term" value="P:protein insertion into mitochondrial outer membrane"/>
    <property type="evidence" value="ECO:0007669"/>
    <property type="project" value="InterPro"/>
</dbReference>
<organism evidence="12">
    <name type="scientific">Hanusia phi</name>
    <dbReference type="NCBI Taxonomy" id="3032"/>
    <lineage>
        <taxon>Eukaryota</taxon>
        <taxon>Cryptophyceae</taxon>
        <taxon>Pyrenomonadales</taxon>
        <taxon>Geminigeraceae</taxon>
        <taxon>Hanusia</taxon>
    </lineage>
</organism>
<evidence type="ECO:0000256" key="9">
    <source>
        <dbReference type="ARBA" id="ARBA00023136"/>
    </source>
</evidence>
<dbReference type="Pfam" id="PF06552">
    <property type="entry name" value="TOM20_plant"/>
    <property type="match status" value="2"/>
</dbReference>
<evidence type="ECO:0000256" key="4">
    <source>
        <dbReference type="ARBA" id="ARBA00022448"/>
    </source>
</evidence>